<dbReference type="AlphaFoldDB" id="A0A0H4T7L5"/>
<sequence length="144" mass="15728">MASLPILWIEARVHAHATEDEDRVRAALGAALPAGEDRREALEGHMGNPIVRIVRRVDASAPIRQTWEAWRASGILEALGADGGSRLDDEGVLHMRFDKQEAYLGRLVLVRETDAIDVRVRLAAHPAKPEAFRRVAAALLAGGE</sequence>
<name>A0A0H4T7L5_9EURY</name>
<dbReference type="Gene3D" id="3.30.1440.10">
    <property type="match status" value="1"/>
</dbReference>
<dbReference type="PANTHER" id="PTHR38816">
    <property type="entry name" value="EXOSOME SUBUNIT, DUF54 FAMILY-RELATED"/>
    <property type="match status" value="1"/>
</dbReference>
<dbReference type="PANTHER" id="PTHR38816:SF1">
    <property type="entry name" value="EXOSOME SUBUNIT"/>
    <property type="match status" value="1"/>
</dbReference>
<reference evidence="1" key="1">
    <citation type="journal article" date="2015" name="ISME J.">
        <title>Aquifer environment selects for microbial species cohorts in sediment and groundwater.</title>
        <authorList>
            <person name="Hug L.A."/>
            <person name="Thomas B.C."/>
            <person name="Brown C.T."/>
            <person name="Frischkorn K.R."/>
            <person name="Williams K.H."/>
            <person name="Tringe S.G."/>
            <person name="Banfield J.F."/>
        </authorList>
    </citation>
    <scope>NUCLEOTIDE SEQUENCE</scope>
</reference>
<protein>
    <submittedName>
        <fullName evidence="1">Putative exosome subunit</fullName>
    </submittedName>
</protein>
<dbReference type="EMBL" id="KT007002">
    <property type="protein sequence ID" value="AKQ02725.1"/>
    <property type="molecule type" value="Genomic_DNA"/>
</dbReference>
<proteinExistence type="predicted"/>
<organism evidence="1">
    <name type="scientific">uncultured euryarchaeote Rifle_16ft_4_minimus_37664</name>
    <dbReference type="NCBI Taxonomy" id="1665194"/>
    <lineage>
        <taxon>Archaea</taxon>
        <taxon>Methanobacteriati</taxon>
        <taxon>Methanobacteriota</taxon>
        <taxon>environmental samples</taxon>
    </lineage>
</organism>
<evidence type="ECO:0000313" key="1">
    <source>
        <dbReference type="EMBL" id="AKQ02725.1"/>
    </source>
</evidence>
<dbReference type="SUPFAM" id="SSF55282">
    <property type="entry name" value="RL5-like"/>
    <property type="match status" value="1"/>
</dbReference>
<dbReference type="InterPro" id="IPR022803">
    <property type="entry name" value="Ribosomal_uL5_dom_sf"/>
</dbReference>
<accession>A0A0H4T7L5</accession>
<dbReference type="InterPro" id="IPR002739">
    <property type="entry name" value="PAB1135-like"/>
</dbReference>
<dbReference type="Pfam" id="PF01877">
    <property type="entry name" value="RNA_binding"/>
    <property type="match status" value="1"/>
</dbReference>